<keyword evidence="7" id="KW-1185">Reference proteome</keyword>
<evidence type="ECO:0000313" key="6">
    <source>
        <dbReference type="EMBL" id="BAI69407.1"/>
    </source>
</evidence>
<dbReference type="PANTHER" id="PTHR30329:SF21">
    <property type="entry name" value="LIPOPROTEIN YIAD-RELATED"/>
    <property type="match status" value="1"/>
</dbReference>
<dbReference type="Pfam" id="PF00691">
    <property type="entry name" value="OmpA"/>
    <property type="match status" value="1"/>
</dbReference>
<accession>D3DHV5</accession>
<name>D3DHV5_HYDTT</name>
<dbReference type="STRING" id="608538.HTH_0948"/>
<evidence type="ECO:0000256" key="1">
    <source>
        <dbReference type="ARBA" id="ARBA00004442"/>
    </source>
</evidence>
<dbReference type="SUPFAM" id="SSF103088">
    <property type="entry name" value="OmpA-like"/>
    <property type="match status" value="1"/>
</dbReference>
<feature type="domain" description="OmpA-like" evidence="5">
    <location>
        <begin position="215"/>
        <end position="332"/>
    </location>
</feature>
<gene>
    <name evidence="6" type="ordered locus">HTH_0948</name>
</gene>
<organism evidence="6 7">
    <name type="scientific">Hydrogenobacter thermophilus (strain DSM 6534 / IAM 12695 / TK-6)</name>
    <dbReference type="NCBI Taxonomy" id="608538"/>
    <lineage>
        <taxon>Bacteria</taxon>
        <taxon>Pseudomonadati</taxon>
        <taxon>Aquificota</taxon>
        <taxon>Aquificia</taxon>
        <taxon>Aquificales</taxon>
        <taxon>Aquificaceae</taxon>
        <taxon>Hydrogenobacter</taxon>
    </lineage>
</organism>
<dbReference type="CDD" id="cd07185">
    <property type="entry name" value="OmpA_C-like"/>
    <property type="match status" value="1"/>
</dbReference>
<reference evidence="6 7" key="1">
    <citation type="journal article" date="2010" name="J. Bacteriol.">
        <title>Complete genome sequence of the thermophilic, obligately chemolithoautotrophic hydrogen-oxidizing bacterium Hydrogenobacter thermophilus TK-6.</title>
        <authorList>
            <person name="Arai H."/>
            <person name="Kanbe H."/>
            <person name="Ishii M."/>
            <person name="Igarashi Y."/>
        </authorList>
    </citation>
    <scope>NUCLEOTIDE SEQUENCE [LARGE SCALE GENOMIC DNA]</scope>
    <source>
        <strain evidence="7">DSM 6534 / IAM 12695 / TK-6 [Tokyo]</strain>
    </source>
</reference>
<dbReference type="PANTHER" id="PTHR30329">
    <property type="entry name" value="STATOR ELEMENT OF FLAGELLAR MOTOR COMPLEX"/>
    <property type="match status" value="1"/>
</dbReference>
<evidence type="ECO:0000256" key="2">
    <source>
        <dbReference type="ARBA" id="ARBA00023136"/>
    </source>
</evidence>
<dbReference type="InterPro" id="IPR006664">
    <property type="entry name" value="OMP_bac"/>
</dbReference>
<sequence>MRKTLMAYLLGLTIAYAQQYNFNIMDGINETLRVVEVAYKSGAEEKDIYHFEKARAYSDVSMFLASEQDGIGSKMFAIKSMNSASKALGGLKGLDSLNLLSHQEFEKLTGLSIAEVNERLMYLRENKGESCAPKELAKAEVAYDALVYEASKEQINQMVLLKLYNDAVNNSLLAKEKLDSAIESKLECYTGKVELPVALKEEPKEQEEKVEKKMPQEEPLMVSARIHFDFDKYSIKREYIPLLNEVVKTLKENPNVRVRIEGYTDNIGTKAYNDKLAMKRAKAVKDYLVKHGIEESRIDTVGFGKERYIASNETAIGRFTNRRADFIILRLSSQ</sequence>
<dbReference type="OrthoDB" id="9805566at2"/>
<evidence type="ECO:0000256" key="3">
    <source>
        <dbReference type="ARBA" id="ARBA00023237"/>
    </source>
</evidence>
<dbReference type="Gene3D" id="3.30.1330.60">
    <property type="entry name" value="OmpA-like domain"/>
    <property type="match status" value="1"/>
</dbReference>
<dbReference type="KEGG" id="hte:Hydth_0944"/>
<dbReference type="PRINTS" id="PR01021">
    <property type="entry name" value="OMPADOMAIN"/>
</dbReference>
<dbReference type="GO" id="GO:0009279">
    <property type="term" value="C:cell outer membrane"/>
    <property type="evidence" value="ECO:0007669"/>
    <property type="project" value="UniProtKB-SubCell"/>
</dbReference>
<dbReference type="Proteomes" id="UP000002574">
    <property type="component" value="Chromosome"/>
</dbReference>
<dbReference type="RefSeq" id="WP_012963587.1">
    <property type="nucleotide sequence ID" value="NC_013799.1"/>
</dbReference>
<evidence type="ECO:0000259" key="5">
    <source>
        <dbReference type="PROSITE" id="PS51123"/>
    </source>
</evidence>
<dbReference type="EMBL" id="AP011112">
    <property type="protein sequence ID" value="BAI69407.1"/>
    <property type="molecule type" value="Genomic_DNA"/>
</dbReference>
<evidence type="ECO:0000256" key="4">
    <source>
        <dbReference type="PROSITE-ProRule" id="PRU00473"/>
    </source>
</evidence>
<dbReference type="AlphaFoldDB" id="D3DHV5"/>
<evidence type="ECO:0000313" key="7">
    <source>
        <dbReference type="Proteomes" id="UP000002574"/>
    </source>
</evidence>
<dbReference type="InterPro" id="IPR006665">
    <property type="entry name" value="OmpA-like"/>
</dbReference>
<dbReference type="InterPro" id="IPR050330">
    <property type="entry name" value="Bact_OuterMem_StrucFunc"/>
</dbReference>
<keyword evidence="2 4" id="KW-0472">Membrane</keyword>
<proteinExistence type="predicted"/>
<dbReference type="eggNOG" id="COG2885">
    <property type="taxonomic scope" value="Bacteria"/>
</dbReference>
<dbReference type="PROSITE" id="PS51123">
    <property type="entry name" value="OMPA_2"/>
    <property type="match status" value="1"/>
</dbReference>
<comment type="subcellular location">
    <subcellularLocation>
        <location evidence="1">Cell outer membrane</location>
    </subcellularLocation>
</comment>
<protein>
    <recommendedName>
        <fullName evidence="5">OmpA-like domain-containing protein</fullName>
    </recommendedName>
</protein>
<keyword evidence="3" id="KW-0998">Cell outer membrane</keyword>
<dbReference type="KEGG" id="hth:HTH_0948"/>
<dbReference type="InterPro" id="IPR036737">
    <property type="entry name" value="OmpA-like_sf"/>
</dbReference>